<comment type="caution">
    <text evidence="4">The sequence shown here is derived from an EMBL/GenBank/DDBJ whole genome shotgun (WGS) entry which is preliminary data.</text>
</comment>
<accession>A0A7J7NJV8</accession>
<dbReference type="PROSITE" id="PS50842">
    <property type="entry name" value="EXPANSIN_EG45"/>
    <property type="match status" value="1"/>
</dbReference>
<reference evidence="4 5" key="1">
    <citation type="journal article" date="2020" name="IScience">
        <title>Genome Sequencing of the Endangered Kingdonia uniflora (Circaeasteraceae, Ranunculales) Reveals Potential Mechanisms of Evolutionary Specialization.</title>
        <authorList>
            <person name="Sun Y."/>
            <person name="Deng T."/>
            <person name="Zhang A."/>
            <person name="Moore M.J."/>
            <person name="Landis J.B."/>
            <person name="Lin N."/>
            <person name="Zhang H."/>
            <person name="Zhang X."/>
            <person name="Huang J."/>
            <person name="Zhang X."/>
            <person name="Sun H."/>
            <person name="Wang H."/>
        </authorList>
    </citation>
    <scope>NUCLEOTIDE SEQUENCE [LARGE SCALE GENOMIC DNA]</scope>
    <source>
        <strain evidence="4">TB1705</strain>
        <tissue evidence="4">Leaf</tissue>
    </source>
</reference>
<feature type="signal peptide" evidence="1">
    <location>
        <begin position="1"/>
        <end position="29"/>
    </location>
</feature>
<dbReference type="SUPFAM" id="SSF50685">
    <property type="entry name" value="Barwin-like endoglucanases"/>
    <property type="match status" value="1"/>
</dbReference>
<dbReference type="PANTHER" id="PTHR47480">
    <property type="entry name" value="EG45-LIKE DOMAIN CONTAINING PROTEIN"/>
    <property type="match status" value="1"/>
</dbReference>
<dbReference type="InterPro" id="IPR036908">
    <property type="entry name" value="RlpA-like_sf"/>
</dbReference>
<evidence type="ECO:0000259" key="2">
    <source>
        <dbReference type="PROSITE" id="PS50842"/>
    </source>
</evidence>
<feature type="domain" description="Expansin-like EG45" evidence="2">
    <location>
        <begin position="43"/>
        <end position="143"/>
    </location>
</feature>
<dbReference type="OrthoDB" id="587249at2759"/>
<sequence>MTTMSKLQSFLLRWFLLFSLTHLFGPSRGDVGTASQYSPPYLPTACYGSNVGKLPTDNFFASASEGIWNNEASCGRQYLVRCLSAITPGTCTGRTIQLKIVDRSSTSVSRPSYEGTTMALSESAFAAIANISATEINIEFQQV</sequence>
<proteinExistence type="predicted"/>
<dbReference type="InterPro" id="IPR007112">
    <property type="entry name" value="Expansin/allergen_DPBB_dom"/>
</dbReference>
<organism evidence="4 5">
    <name type="scientific">Kingdonia uniflora</name>
    <dbReference type="NCBI Taxonomy" id="39325"/>
    <lineage>
        <taxon>Eukaryota</taxon>
        <taxon>Viridiplantae</taxon>
        <taxon>Streptophyta</taxon>
        <taxon>Embryophyta</taxon>
        <taxon>Tracheophyta</taxon>
        <taxon>Spermatophyta</taxon>
        <taxon>Magnoliopsida</taxon>
        <taxon>Ranunculales</taxon>
        <taxon>Circaeasteraceae</taxon>
        <taxon>Kingdonia</taxon>
    </lineage>
</organism>
<dbReference type="EMBL" id="JACGCM010000760">
    <property type="protein sequence ID" value="KAF6167280.1"/>
    <property type="molecule type" value="Genomic_DNA"/>
</dbReference>
<evidence type="ECO:0000313" key="5">
    <source>
        <dbReference type="Proteomes" id="UP000541444"/>
    </source>
</evidence>
<dbReference type="CDD" id="cd22269">
    <property type="entry name" value="DPBB_EG45-like"/>
    <property type="match status" value="1"/>
</dbReference>
<dbReference type="PANTHER" id="PTHR47480:SF1">
    <property type="entry name" value="EG45-LIKE DOMAIN CONTAINING PROTEIN 1"/>
    <property type="match status" value="1"/>
</dbReference>
<evidence type="ECO:0000313" key="4">
    <source>
        <dbReference type="EMBL" id="KAF6167280.1"/>
    </source>
</evidence>
<dbReference type="Gene3D" id="2.40.40.10">
    <property type="entry name" value="RlpA-like domain"/>
    <property type="match status" value="1"/>
</dbReference>
<name>A0A7J7NJV8_9MAGN</name>
<dbReference type="InterPro" id="IPR009009">
    <property type="entry name" value="RlpA-like_DPBB"/>
</dbReference>
<keyword evidence="5" id="KW-1185">Reference proteome</keyword>
<dbReference type="AlphaFoldDB" id="A0A7J7NJV8"/>
<evidence type="ECO:0000256" key="1">
    <source>
        <dbReference type="SAM" id="SignalP"/>
    </source>
</evidence>
<gene>
    <name evidence="3" type="ORF">GIB67_011677</name>
    <name evidence="4" type="ORF">GIB67_043141</name>
</gene>
<feature type="chain" id="PRO_5033912150" description="Expansin-like EG45 domain-containing protein" evidence="1">
    <location>
        <begin position="30"/>
        <end position="143"/>
    </location>
</feature>
<dbReference type="Pfam" id="PF03330">
    <property type="entry name" value="DPBB_1"/>
    <property type="match status" value="1"/>
</dbReference>
<dbReference type="Proteomes" id="UP000541444">
    <property type="component" value="Unassembled WGS sequence"/>
</dbReference>
<dbReference type="EMBL" id="JACGCM010002217">
    <property type="protein sequence ID" value="KAF6143152.1"/>
    <property type="molecule type" value="Genomic_DNA"/>
</dbReference>
<protein>
    <recommendedName>
        <fullName evidence="2">Expansin-like EG45 domain-containing protein</fullName>
    </recommendedName>
</protein>
<evidence type="ECO:0000313" key="3">
    <source>
        <dbReference type="EMBL" id="KAF6143152.1"/>
    </source>
</evidence>
<keyword evidence="1" id="KW-0732">Signal</keyword>